<feature type="signal peptide" evidence="7">
    <location>
        <begin position="1"/>
        <end position="18"/>
    </location>
</feature>
<dbReference type="CDD" id="cd05471">
    <property type="entry name" value="pepsin_like"/>
    <property type="match status" value="1"/>
</dbReference>
<feature type="domain" description="Peptidase A1" evidence="8">
    <location>
        <begin position="108"/>
        <end position="414"/>
    </location>
</feature>
<dbReference type="AlphaFoldDB" id="A0A4Q9MRR3"/>
<gene>
    <name evidence="9" type="ORF">BD311DRAFT_216134</name>
</gene>
<keyword evidence="4 6" id="KW-0378">Hydrolase</keyword>
<feature type="active site" evidence="5">
    <location>
        <position position="126"/>
    </location>
</feature>
<dbReference type="InterPro" id="IPR034164">
    <property type="entry name" value="Pepsin-like_dom"/>
</dbReference>
<evidence type="ECO:0000256" key="5">
    <source>
        <dbReference type="PIRSR" id="PIRSR601461-1"/>
    </source>
</evidence>
<dbReference type="PANTHER" id="PTHR47966:SF51">
    <property type="entry name" value="BETA-SITE APP-CLEAVING ENZYME, ISOFORM A-RELATED"/>
    <property type="match status" value="1"/>
</dbReference>
<protein>
    <submittedName>
        <fullName evidence="9">Acid protease</fullName>
    </submittedName>
</protein>
<dbReference type="InterPro" id="IPR001969">
    <property type="entry name" value="Aspartic_peptidase_AS"/>
</dbReference>
<feature type="chain" id="PRO_5020731154" evidence="7">
    <location>
        <begin position="19"/>
        <end position="417"/>
    </location>
</feature>
<dbReference type="PRINTS" id="PR00792">
    <property type="entry name" value="PEPSIN"/>
</dbReference>
<evidence type="ECO:0000256" key="4">
    <source>
        <dbReference type="ARBA" id="ARBA00022801"/>
    </source>
</evidence>
<dbReference type="SUPFAM" id="SSF50630">
    <property type="entry name" value="Acid proteases"/>
    <property type="match status" value="1"/>
</dbReference>
<proteinExistence type="inferred from homology"/>
<dbReference type="PROSITE" id="PS51767">
    <property type="entry name" value="PEPTIDASE_A1"/>
    <property type="match status" value="1"/>
</dbReference>
<dbReference type="OrthoDB" id="15189at2759"/>
<evidence type="ECO:0000259" key="8">
    <source>
        <dbReference type="PROSITE" id="PS51767"/>
    </source>
</evidence>
<dbReference type="EMBL" id="ML143405">
    <property type="protein sequence ID" value="TBU30479.1"/>
    <property type="molecule type" value="Genomic_DNA"/>
</dbReference>
<evidence type="ECO:0000313" key="9">
    <source>
        <dbReference type="EMBL" id="TBU30479.1"/>
    </source>
</evidence>
<dbReference type="InterPro" id="IPR033121">
    <property type="entry name" value="PEPTIDASE_A1"/>
</dbReference>
<keyword evidence="7" id="KW-0732">Signal</keyword>
<dbReference type="InterPro" id="IPR021109">
    <property type="entry name" value="Peptidase_aspartic_dom_sf"/>
</dbReference>
<evidence type="ECO:0000256" key="2">
    <source>
        <dbReference type="ARBA" id="ARBA00022670"/>
    </source>
</evidence>
<dbReference type="InterPro" id="IPR001461">
    <property type="entry name" value="Aspartic_peptidase_A1"/>
</dbReference>
<feature type="active site" evidence="5">
    <location>
        <position position="303"/>
    </location>
</feature>
<dbReference type="PANTHER" id="PTHR47966">
    <property type="entry name" value="BETA-SITE APP-CLEAVING ENZYME, ISOFORM A-RELATED"/>
    <property type="match status" value="1"/>
</dbReference>
<reference evidence="9" key="1">
    <citation type="submission" date="2019-01" db="EMBL/GenBank/DDBJ databases">
        <title>Draft genome sequences of three monokaryotic isolates of the white-rot basidiomycete fungus Dichomitus squalens.</title>
        <authorList>
            <consortium name="DOE Joint Genome Institute"/>
            <person name="Lopez S.C."/>
            <person name="Andreopoulos B."/>
            <person name="Pangilinan J."/>
            <person name="Lipzen A."/>
            <person name="Riley R."/>
            <person name="Ahrendt S."/>
            <person name="Ng V."/>
            <person name="Barry K."/>
            <person name="Daum C."/>
            <person name="Grigoriev I.V."/>
            <person name="Hilden K.S."/>
            <person name="Makela M.R."/>
            <person name="de Vries R.P."/>
        </authorList>
    </citation>
    <scope>NUCLEOTIDE SEQUENCE [LARGE SCALE GENOMIC DNA]</scope>
    <source>
        <strain evidence="9">OM18370.1</strain>
    </source>
</reference>
<keyword evidence="2 6" id="KW-0645">Protease</keyword>
<dbReference type="PROSITE" id="PS00141">
    <property type="entry name" value="ASP_PROTEASE"/>
    <property type="match status" value="1"/>
</dbReference>
<dbReference type="Gene3D" id="2.40.70.10">
    <property type="entry name" value="Acid Proteases"/>
    <property type="match status" value="2"/>
</dbReference>
<dbReference type="GO" id="GO:0006508">
    <property type="term" value="P:proteolysis"/>
    <property type="evidence" value="ECO:0007669"/>
    <property type="project" value="UniProtKB-KW"/>
</dbReference>
<dbReference type="FunFam" id="2.40.70.10:FF:000115">
    <property type="entry name" value="Lysosomal aspartic protease"/>
    <property type="match status" value="1"/>
</dbReference>
<evidence type="ECO:0000256" key="6">
    <source>
        <dbReference type="RuleBase" id="RU000454"/>
    </source>
</evidence>
<evidence type="ECO:0000256" key="3">
    <source>
        <dbReference type="ARBA" id="ARBA00022750"/>
    </source>
</evidence>
<keyword evidence="3 6" id="KW-0064">Aspartyl protease</keyword>
<dbReference type="GO" id="GO:0004190">
    <property type="term" value="F:aspartic-type endopeptidase activity"/>
    <property type="evidence" value="ECO:0007669"/>
    <property type="project" value="UniProtKB-KW"/>
</dbReference>
<organism evidence="9">
    <name type="scientific">Dichomitus squalens</name>
    <dbReference type="NCBI Taxonomy" id="114155"/>
    <lineage>
        <taxon>Eukaryota</taxon>
        <taxon>Fungi</taxon>
        <taxon>Dikarya</taxon>
        <taxon>Basidiomycota</taxon>
        <taxon>Agaricomycotina</taxon>
        <taxon>Agaricomycetes</taxon>
        <taxon>Polyporales</taxon>
        <taxon>Polyporaceae</taxon>
        <taxon>Dichomitus</taxon>
    </lineage>
</organism>
<accession>A0A4Q9MRR3</accession>
<evidence type="ECO:0000256" key="1">
    <source>
        <dbReference type="ARBA" id="ARBA00007447"/>
    </source>
</evidence>
<comment type="similarity">
    <text evidence="1 6">Belongs to the peptidase A1 family.</text>
</comment>
<sequence length="417" mass="44318">MLCKVTLIAVAIAQLCVAAPAHRDVGISIALQKNSSLTTANGTFNHAAAIRHSVKVANKYRQNLINFHKNTGRFPKNVTTIPPPKLMPSHLRRRQNESLEDIGDDTEWAGTIGIGTPPTPFLIDFDTGSSDLWVPSSSCADCGAHQTYDATVSSSSVALEGTFEIEYGDGSTTSGPIYTDIVTVAGVAARNQSFSAVTQESSQFSEDTIDGILGLAFPDISNLGQPPFFQTALVQGSVPEGVFGFKLSSNDSELYLGGTNTLLYTGSLEFHNVSEVGYWQIGGASAVLNNDKAIASGFDTIIDSGTTIMYGTPSDVNAFYSAIPDSQVFDQANGLYSYPCDSPPSLAFSWGGNLWTVSEENFNLGETEEGSGQCVGALSGEDLGLGDNVWLLGDSFMKNVYTAFDFDHKQVGFAALA</sequence>
<name>A0A4Q9MRR3_9APHY</name>
<evidence type="ECO:0000256" key="7">
    <source>
        <dbReference type="SAM" id="SignalP"/>
    </source>
</evidence>
<dbReference type="Pfam" id="PF00026">
    <property type="entry name" value="Asp"/>
    <property type="match status" value="1"/>
</dbReference>
<dbReference type="Proteomes" id="UP000292957">
    <property type="component" value="Unassembled WGS sequence"/>
</dbReference>